<keyword evidence="1" id="KW-1133">Transmembrane helix</keyword>
<evidence type="ECO:0000256" key="1">
    <source>
        <dbReference type="SAM" id="Phobius"/>
    </source>
</evidence>
<evidence type="ECO:0000259" key="2">
    <source>
        <dbReference type="Pfam" id="PF02517"/>
    </source>
</evidence>
<dbReference type="RefSeq" id="WP_037297410.1">
    <property type="nucleotide sequence ID" value="NZ_ATAX01000012.1"/>
</dbReference>
<gene>
    <name evidence="3" type="ORF">RF007C_00285</name>
</gene>
<feature type="transmembrane region" description="Helical" evidence="1">
    <location>
        <begin position="119"/>
        <end position="142"/>
    </location>
</feature>
<dbReference type="eggNOG" id="COG1266">
    <property type="taxonomic scope" value="Bacteria"/>
</dbReference>
<keyword evidence="4" id="KW-1185">Reference proteome</keyword>
<dbReference type="AlphaFoldDB" id="W7USZ5"/>
<evidence type="ECO:0000313" key="3">
    <source>
        <dbReference type="EMBL" id="EWM54549.1"/>
    </source>
</evidence>
<sequence>MDLTDTSVKNIINVVDQFDYSTQNDSYNNKFREWRKNKHNPYAFNFKLNRKESVFVEGKGFEKKSAAASEQDTVSKIMNIAGIAMLIWIFIENILGRIMVAFCDLLGMDVHTSFFSTNIYGEGAAIALIIISVVKVFIPVMYIHRKLKMPRKVEFMTTMNHAFDMFGAIFMSLAVSAVASLPNIYTNNTRQVFNYFRDINSDASVWGQEQFILYTVFDIIVLSVISELFFRGAIFGALRQFGDLFAIIVTTAMSVLLVQDLREMPAALMISAVASVGILRSGSIFTAIFVQVIYKMYRLALVILEQSSPDTVFLKRNSFILATFLVGVAGFVFLYLIGKKQKHHRIAKYTSEISDKQRLAIAVKSFPVPAVACICLLAALIKFVLSVI</sequence>
<dbReference type="Pfam" id="PF02517">
    <property type="entry name" value="Rce1-like"/>
    <property type="match status" value="1"/>
</dbReference>
<evidence type="ECO:0000313" key="4">
    <source>
        <dbReference type="Proteomes" id="UP000019365"/>
    </source>
</evidence>
<feature type="domain" description="CAAX prenyl protease 2/Lysostaphin resistance protein A-like" evidence="2">
    <location>
        <begin position="210"/>
        <end position="294"/>
    </location>
</feature>
<feature type="transmembrane region" description="Helical" evidence="1">
    <location>
        <begin position="319"/>
        <end position="338"/>
    </location>
</feature>
<feature type="transmembrane region" description="Helical" evidence="1">
    <location>
        <begin position="163"/>
        <end position="185"/>
    </location>
</feature>
<keyword evidence="1" id="KW-0812">Transmembrane</keyword>
<keyword evidence="1" id="KW-0472">Membrane</keyword>
<feature type="transmembrane region" description="Helical" evidence="1">
    <location>
        <begin position="77"/>
        <end position="99"/>
    </location>
</feature>
<dbReference type="EMBL" id="ATAX01000012">
    <property type="protein sequence ID" value="EWM54549.1"/>
    <property type="molecule type" value="Genomic_DNA"/>
</dbReference>
<feature type="transmembrane region" description="Helical" evidence="1">
    <location>
        <begin position="241"/>
        <end position="258"/>
    </location>
</feature>
<name>W7USZ5_RUMFL</name>
<protein>
    <recommendedName>
        <fullName evidence="2">CAAX prenyl protease 2/Lysostaphin resistance protein A-like domain-containing protein</fullName>
    </recommendedName>
</protein>
<feature type="transmembrane region" description="Helical" evidence="1">
    <location>
        <begin position="359"/>
        <end position="385"/>
    </location>
</feature>
<dbReference type="Proteomes" id="UP000019365">
    <property type="component" value="Unassembled WGS sequence"/>
</dbReference>
<dbReference type="PATRIC" id="fig|1341157.4.peg.778"/>
<reference evidence="3 4" key="1">
    <citation type="journal article" date="2014" name="PLoS ONE">
        <title>Rumen cellulosomics: divergent fiber-degrading strategies revealed by comparative genome-wide analysis of six ruminococcal strains.</title>
        <authorList>
            <person name="Dassa B."/>
            <person name="Borovok I."/>
            <person name="Ruimy-Israeli V."/>
            <person name="Lamed R."/>
            <person name="Flint H.J."/>
            <person name="Duncan S.H."/>
            <person name="Henrissat B."/>
            <person name="Coutinho P."/>
            <person name="Morrison M."/>
            <person name="Mosoni P."/>
            <person name="Yeoman C.J."/>
            <person name="White B.A."/>
            <person name="Bayer E.A."/>
        </authorList>
    </citation>
    <scope>NUCLEOTIDE SEQUENCE [LARGE SCALE GENOMIC DNA]</scope>
    <source>
        <strain evidence="3 4">007c</strain>
    </source>
</reference>
<dbReference type="InterPro" id="IPR003675">
    <property type="entry name" value="Rce1/LyrA-like_dom"/>
</dbReference>
<proteinExistence type="predicted"/>
<accession>W7USZ5</accession>
<dbReference type="GO" id="GO:0080120">
    <property type="term" value="P:CAAX-box protein maturation"/>
    <property type="evidence" value="ECO:0007669"/>
    <property type="project" value="UniProtKB-ARBA"/>
</dbReference>
<comment type="caution">
    <text evidence="3">The sequence shown here is derived from an EMBL/GenBank/DDBJ whole genome shotgun (WGS) entry which is preliminary data.</text>
</comment>
<dbReference type="GO" id="GO:0004175">
    <property type="term" value="F:endopeptidase activity"/>
    <property type="evidence" value="ECO:0007669"/>
    <property type="project" value="UniProtKB-ARBA"/>
</dbReference>
<organism evidence="3 4">
    <name type="scientific">Ruminococcus flavefaciens 007c</name>
    <dbReference type="NCBI Taxonomy" id="1341157"/>
    <lineage>
        <taxon>Bacteria</taxon>
        <taxon>Bacillati</taxon>
        <taxon>Bacillota</taxon>
        <taxon>Clostridia</taxon>
        <taxon>Eubacteriales</taxon>
        <taxon>Oscillospiraceae</taxon>
        <taxon>Ruminococcus</taxon>
    </lineage>
</organism>
<dbReference type="OrthoDB" id="3429192at2"/>